<feature type="signal peptide" evidence="1">
    <location>
        <begin position="1"/>
        <end position="23"/>
    </location>
</feature>
<dbReference type="EMBL" id="JBGFUD010000311">
    <property type="protein sequence ID" value="MFH4974244.1"/>
    <property type="molecule type" value="Genomic_DNA"/>
</dbReference>
<dbReference type="PANTHER" id="PTHR15854:SF16">
    <property type="entry name" value="THAP4-LIKE HEME-BINDING BETA-BARREL DOMAIN-CONTAINING PROTEIN"/>
    <property type="match status" value="1"/>
</dbReference>
<evidence type="ECO:0000313" key="4">
    <source>
        <dbReference type="Proteomes" id="UP001608902"/>
    </source>
</evidence>
<accession>A0ABD6E7V1</accession>
<dbReference type="SUPFAM" id="SSF50814">
    <property type="entry name" value="Lipocalins"/>
    <property type="match status" value="1"/>
</dbReference>
<dbReference type="InterPro" id="IPR012674">
    <property type="entry name" value="Calycin"/>
</dbReference>
<dbReference type="AlphaFoldDB" id="A0ABD6E7V1"/>
<dbReference type="PANTHER" id="PTHR15854">
    <property type="entry name" value="THAP4 PROTEIN"/>
    <property type="match status" value="1"/>
</dbReference>
<comment type="caution">
    <text evidence="3">The sequence shown here is derived from an EMBL/GenBank/DDBJ whole genome shotgun (WGS) entry which is preliminary data.</text>
</comment>
<evidence type="ECO:0000313" key="3">
    <source>
        <dbReference type="EMBL" id="MFH4974244.1"/>
    </source>
</evidence>
<name>A0ABD6E7V1_9BILA</name>
<keyword evidence="1" id="KW-0732">Signal</keyword>
<dbReference type="Pfam" id="PF08768">
    <property type="entry name" value="THAP4_heme-bd"/>
    <property type="match status" value="1"/>
</dbReference>
<gene>
    <name evidence="3" type="ORF">AB6A40_000953</name>
</gene>
<evidence type="ECO:0000256" key="1">
    <source>
        <dbReference type="SAM" id="SignalP"/>
    </source>
</evidence>
<dbReference type="InterPro" id="IPR045165">
    <property type="entry name" value="Nitrobindin"/>
</dbReference>
<reference evidence="3 4" key="1">
    <citation type="submission" date="2024-08" db="EMBL/GenBank/DDBJ databases">
        <title>Gnathostoma spinigerum genome.</title>
        <authorList>
            <person name="Gonzalez-Bertolin B."/>
            <person name="Monzon S."/>
            <person name="Zaballos A."/>
            <person name="Jimenez P."/>
            <person name="Dekumyoy P."/>
            <person name="Varona S."/>
            <person name="Cuesta I."/>
            <person name="Sumanam S."/>
            <person name="Adisakwattana P."/>
            <person name="Gasser R.B."/>
            <person name="Hernandez-Gonzalez A."/>
            <person name="Young N.D."/>
            <person name="Perteguer M.J."/>
        </authorList>
    </citation>
    <scope>NUCLEOTIDE SEQUENCE [LARGE SCALE GENOMIC DNA]</scope>
    <source>
        <strain evidence="3">AL3</strain>
        <tissue evidence="3">Liver</tissue>
    </source>
</reference>
<evidence type="ECO:0000259" key="2">
    <source>
        <dbReference type="Pfam" id="PF08768"/>
    </source>
</evidence>
<feature type="domain" description="THAP4-like heme-binding" evidence="2">
    <location>
        <begin position="28"/>
        <end position="174"/>
    </location>
</feature>
<dbReference type="Gene3D" id="2.40.128.20">
    <property type="match status" value="1"/>
</dbReference>
<keyword evidence="4" id="KW-1185">Reference proteome</keyword>
<sequence length="189" mass="21624">MLVVSPFEFTLTLLLLTTGTVSARSSRNFAWIVGKWRSEFSGKIFWPTVPTMTYGEEVVIDLAPRAKSTDNQFYNFSARAWSHTTKDFFHNEWGFLSMDDSGNATLMTAGNNGFTTYEVGPVSSSKMVLTLRDIGRIAFSRDLPVRDLRRTFIKHDNDYLEQILEMRTATHPSKGYIEHARVMYTKQKS</sequence>
<dbReference type="Proteomes" id="UP001608902">
    <property type="component" value="Unassembled WGS sequence"/>
</dbReference>
<dbReference type="InterPro" id="IPR014878">
    <property type="entry name" value="THAP4-like_heme-bd"/>
</dbReference>
<dbReference type="CDD" id="cd07828">
    <property type="entry name" value="lipocalin_heme-bd-THAP4-like"/>
    <property type="match status" value="1"/>
</dbReference>
<organism evidence="3 4">
    <name type="scientific">Gnathostoma spinigerum</name>
    <dbReference type="NCBI Taxonomy" id="75299"/>
    <lineage>
        <taxon>Eukaryota</taxon>
        <taxon>Metazoa</taxon>
        <taxon>Ecdysozoa</taxon>
        <taxon>Nematoda</taxon>
        <taxon>Chromadorea</taxon>
        <taxon>Rhabditida</taxon>
        <taxon>Spirurina</taxon>
        <taxon>Gnathostomatomorpha</taxon>
        <taxon>Gnathostomatoidea</taxon>
        <taxon>Gnathostomatidae</taxon>
        <taxon>Gnathostoma</taxon>
    </lineage>
</organism>
<protein>
    <recommendedName>
        <fullName evidence="2">THAP4-like heme-binding domain-containing protein</fullName>
    </recommendedName>
</protein>
<feature type="chain" id="PRO_5044753789" description="THAP4-like heme-binding domain-containing protein" evidence="1">
    <location>
        <begin position="24"/>
        <end position="189"/>
    </location>
</feature>
<proteinExistence type="predicted"/>